<dbReference type="AlphaFoldDB" id="A0A941DBK8"/>
<dbReference type="PANTHER" id="PTHR22617:SF23">
    <property type="entry name" value="CHEMOTAXIS PROTEIN CHEW"/>
    <property type="match status" value="1"/>
</dbReference>
<dbReference type="GO" id="GO:0006935">
    <property type="term" value="P:chemotaxis"/>
    <property type="evidence" value="ECO:0007669"/>
    <property type="project" value="InterPro"/>
</dbReference>
<dbReference type="RefSeq" id="WP_212682694.1">
    <property type="nucleotide sequence ID" value="NZ_JAGSPM010000001.1"/>
</dbReference>
<gene>
    <name evidence="2" type="ORF">KDM92_01490</name>
</gene>
<dbReference type="SMART" id="SM00260">
    <property type="entry name" value="CheW"/>
    <property type="match status" value="2"/>
</dbReference>
<proteinExistence type="predicted"/>
<dbReference type="Proteomes" id="UP000680158">
    <property type="component" value="Unassembled WGS sequence"/>
</dbReference>
<organism evidence="2 3">
    <name type="scientific">Undibacterium baiyunense</name>
    <dbReference type="NCBI Taxonomy" id="2828731"/>
    <lineage>
        <taxon>Bacteria</taxon>
        <taxon>Pseudomonadati</taxon>
        <taxon>Pseudomonadota</taxon>
        <taxon>Betaproteobacteria</taxon>
        <taxon>Burkholderiales</taxon>
        <taxon>Oxalobacteraceae</taxon>
        <taxon>Undibacterium</taxon>
    </lineage>
</organism>
<accession>A0A941DBK8</accession>
<sequence>MKMAAVSTDVIQNFILCKLNDLQFVLPLEFVVQASEMPDDISQVPRRDGAVVGIFMHREQSIPLIDLRRWLPWPGDLQNMPAQILLLKKGEQSIGIAIDRVEGLQKTPSNRIQRLIHIENSDELFHSSIQIQQRRSHADFDATDMNQELKTVGVLDVPALIALSQIWSSEVAYNAVKEQSQSQDQLEKNLLSNTQKSLFASFKVGGQILAFATDEVAAVMSMPAIQKILGADANWLGLVKWRNRDVPVLATLPSIGLKHQDADLNVANLLLILKCEGRCVALPINNIIKVEALSLNAMQTVDEAGLPNNNALLGVVHLSDNSTALVISSANLIATCPMTALSETEDLDQKELSRNKEIFVVIQAGHAWAMNIQNLESIINVPEQIDVLTASHSAQIGTFVWNDKTLALWDLSLLSVQKPTEMNSQSKVLIARVGQRLIGLLIEKLVLLLPGRMGQVHNFSNPHAHTSQMITVKYEDHIKSYSILDPQNWTPLQNSIQLSQ</sequence>
<name>A0A941DBK8_9BURK</name>
<keyword evidence="3" id="KW-1185">Reference proteome</keyword>
<dbReference type="SUPFAM" id="SSF50341">
    <property type="entry name" value="CheW-like"/>
    <property type="match status" value="3"/>
</dbReference>
<reference evidence="2 3" key="1">
    <citation type="submission" date="2021-04" db="EMBL/GenBank/DDBJ databases">
        <title>novel species isolated from subtropical streams in China.</title>
        <authorList>
            <person name="Lu H."/>
        </authorList>
    </citation>
    <scope>NUCLEOTIDE SEQUENCE [LARGE SCALE GENOMIC DNA]</scope>
    <source>
        <strain evidence="2 3">BYS107W</strain>
    </source>
</reference>
<dbReference type="PANTHER" id="PTHR22617">
    <property type="entry name" value="CHEMOTAXIS SENSOR HISTIDINE KINASE-RELATED"/>
    <property type="match status" value="1"/>
</dbReference>
<feature type="domain" description="CheW-like" evidence="1">
    <location>
        <begin position="11"/>
        <end position="166"/>
    </location>
</feature>
<dbReference type="PROSITE" id="PS50851">
    <property type="entry name" value="CHEW"/>
    <property type="match status" value="2"/>
</dbReference>
<protein>
    <submittedName>
        <fullName evidence="2">Chemotaxis protein CheW</fullName>
    </submittedName>
</protein>
<dbReference type="Pfam" id="PF01584">
    <property type="entry name" value="CheW"/>
    <property type="match status" value="3"/>
</dbReference>
<dbReference type="GO" id="GO:0005829">
    <property type="term" value="C:cytosol"/>
    <property type="evidence" value="ECO:0007669"/>
    <property type="project" value="TreeGrafter"/>
</dbReference>
<feature type="domain" description="CheW-like" evidence="1">
    <location>
        <begin position="196"/>
        <end position="338"/>
    </location>
</feature>
<dbReference type="GO" id="GO:0007165">
    <property type="term" value="P:signal transduction"/>
    <property type="evidence" value="ECO:0007669"/>
    <property type="project" value="InterPro"/>
</dbReference>
<dbReference type="EMBL" id="JAGSPM010000001">
    <property type="protein sequence ID" value="MBR7745240.1"/>
    <property type="molecule type" value="Genomic_DNA"/>
</dbReference>
<evidence type="ECO:0000313" key="3">
    <source>
        <dbReference type="Proteomes" id="UP000680158"/>
    </source>
</evidence>
<dbReference type="InterPro" id="IPR002545">
    <property type="entry name" value="CheW-lke_dom"/>
</dbReference>
<dbReference type="Gene3D" id="2.40.50.180">
    <property type="entry name" value="CheA-289, Domain 4"/>
    <property type="match status" value="2"/>
</dbReference>
<evidence type="ECO:0000259" key="1">
    <source>
        <dbReference type="PROSITE" id="PS50851"/>
    </source>
</evidence>
<comment type="caution">
    <text evidence="2">The sequence shown here is derived from an EMBL/GenBank/DDBJ whole genome shotgun (WGS) entry which is preliminary data.</text>
</comment>
<evidence type="ECO:0000313" key="2">
    <source>
        <dbReference type="EMBL" id="MBR7745240.1"/>
    </source>
</evidence>
<dbReference type="Gene3D" id="2.30.30.40">
    <property type="entry name" value="SH3 Domains"/>
    <property type="match status" value="2"/>
</dbReference>
<dbReference type="InterPro" id="IPR039315">
    <property type="entry name" value="CheW"/>
</dbReference>
<dbReference type="InterPro" id="IPR036061">
    <property type="entry name" value="CheW-like_dom_sf"/>
</dbReference>